<dbReference type="EMBL" id="KU862660">
    <property type="protein sequence ID" value="ANA49172.1"/>
    <property type="molecule type" value="Genomic_DNA"/>
</dbReference>
<dbReference type="Proteomes" id="UP000223738">
    <property type="component" value="Segment"/>
</dbReference>
<feature type="transmembrane region" description="Helical" evidence="1">
    <location>
        <begin position="5"/>
        <end position="21"/>
    </location>
</feature>
<reference evidence="2 3" key="1">
    <citation type="submission" date="2016-03" db="EMBL/GenBank/DDBJ databases">
        <title>Characterization of pf16 and phiPMW: Two novel phages infecting Pseudomonas putida PpG1.</title>
        <authorList>
            <person name="Magill D.J."/>
            <person name="Krylov V.N."/>
            <person name="Allen C.C.R."/>
            <person name="McGrath J.W."/>
            <person name="Quinn J.P."/>
            <person name="Kulakov L.A."/>
        </authorList>
    </citation>
    <scope>NUCLEOTIDE SEQUENCE [LARGE SCALE GENOMIC DNA]</scope>
</reference>
<protein>
    <submittedName>
        <fullName evidence="2">Uncharacterized protein</fullName>
    </submittedName>
</protein>
<accession>A0A1S5R178</accession>
<evidence type="ECO:0000313" key="3">
    <source>
        <dbReference type="Proteomes" id="UP000223738"/>
    </source>
</evidence>
<name>A0A1S5R178_9CAUD</name>
<organism evidence="2 3">
    <name type="scientific">Pseudomonas phage phiPMW</name>
    <dbReference type="NCBI Taxonomy" id="1815582"/>
    <lineage>
        <taxon>Viruses</taxon>
        <taxon>Duplodnaviria</taxon>
        <taxon>Heunggongvirae</taxon>
        <taxon>Uroviricota</taxon>
        <taxon>Caudoviricetes</taxon>
        <taxon>Plaisancevirus</taxon>
        <taxon>Plaisancevirus PMW</taxon>
    </lineage>
</organism>
<keyword evidence="1" id="KW-0472">Membrane</keyword>
<feature type="transmembrane region" description="Helical" evidence="1">
    <location>
        <begin position="27"/>
        <end position="51"/>
    </location>
</feature>
<keyword evidence="1" id="KW-1133">Transmembrane helix</keyword>
<gene>
    <name evidence="2" type="ORF">PMW_47</name>
</gene>
<sequence>MIYIIFANILVFIMLAFAWSSNGLTNVLIKTILTILVVMNATIAGVELGFLPSPN</sequence>
<keyword evidence="3" id="KW-1185">Reference proteome</keyword>
<evidence type="ECO:0000313" key="2">
    <source>
        <dbReference type="EMBL" id="ANA49172.1"/>
    </source>
</evidence>
<keyword evidence="1" id="KW-0812">Transmembrane</keyword>
<evidence type="ECO:0000256" key="1">
    <source>
        <dbReference type="SAM" id="Phobius"/>
    </source>
</evidence>
<proteinExistence type="predicted"/>